<dbReference type="EMBL" id="ABED02000025">
    <property type="protein sequence ID" value="EDP21783.1"/>
    <property type="molecule type" value="Genomic_DNA"/>
</dbReference>
<name>A8SB98_9FIRM</name>
<evidence type="ECO:0000313" key="3">
    <source>
        <dbReference type="Proteomes" id="UP000005945"/>
    </source>
</evidence>
<reference evidence="2 3" key="2">
    <citation type="submission" date="2007-09" db="EMBL/GenBank/DDBJ databases">
        <authorList>
            <person name="Fulton L."/>
            <person name="Clifton S."/>
            <person name="Fulton B."/>
            <person name="Xu J."/>
            <person name="Minx P."/>
            <person name="Pepin K.H."/>
            <person name="Johnson M."/>
            <person name="Thiruvilangam P."/>
            <person name="Bhonagiri V."/>
            <person name="Nash W.E."/>
            <person name="Mardis E.R."/>
            <person name="Wilson R.K."/>
        </authorList>
    </citation>
    <scope>NUCLEOTIDE SEQUENCE [LARGE SCALE GENOMIC DNA]</scope>
    <source>
        <strain evidence="2 3">M21/2</strain>
    </source>
</reference>
<dbReference type="GeneID" id="75069746"/>
<protein>
    <submittedName>
        <fullName evidence="2">Uncharacterized protein</fullName>
    </submittedName>
</protein>
<organism evidence="2 3">
    <name type="scientific">Faecalibacterium prausnitzii M21/2</name>
    <dbReference type="NCBI Taxonomy" id="411485"/>
    <lineage>
        <taxon>Bacteria</taxon>
        <taxon>Bacillati</taxon>
        <taxon>Bacillota</taxon>
        <taxon>Clostridia</taxon>
        <taxon>Eubacteriales</taxon>
        <taxon>Oscillospiraceae</taxon>
        <taxon>Faecalibacterium</taxon>
    </lineage>
</organism>
<accession>A8SB98</accession>
<evidence type="ECO:0000313" key="2">
    <source>
        <dbReference type="EMBL" id="EDP21783.1"/>
    </source>
</evidence>
<dbReference type="Proteomes" id="UP000005945">
    <property type="component" value="Unassembled WGS sequence"/>
</dbReference>
<dbReference type="AlphaFoldDB" id="A8SB98"/>
<reference evidence="2 3" key="1">
    <citation type="submission" date="2007-09" db="EMBL/GenBank/DDBJ databases">
        <title>Draft genome sequence of Faecalibacterium prausnitzii M21/2.</title>
        <authorList>
            <person name="Sudarsanam P."/>
            <person name="Ley R."/>
            <person name="Guruge J."/>
            <person name="Turnbaugh P.J."/>
            <person name="Mahowald M."/>
            <person name="Liep D."/>
            <person name="Gordon J."/>
        </authorList>
    </citation>
    <scope>NUCLEOTIDE SEQUENCE [LARGE SCALE GENOMIC DNA]</scope>
    <source>
        <strain evidence="2 3">M21/2</strain>
    </source>
</reference>
<feature type="compositionally biased region" description="Polar residues" evidence="1">
    <location>
        <begin position="1"/>
        <end position="15"/>
    </location>
</feature>
<sequence length="49" mass="5439">MKITNHFTDGTTRPTTAGVRVPYTAETAMAYRTLAAAQTADRRKEQKNP</sequence>
<evidence type="ECO:0000256" key="1">
    <source>
        <dbReference type="SAM" id="MobiDB-lite"/>
    </source>
</evidence>
<dbReference type="HOGENOM" id="CLU_3135892_0_0_9"/>
<gene>
    <name evidence="2" type="ORF">FAEPRAM212_01605</name>
</gene>
<dbReference type="RefSeq" id="WP_005923829.1">
    <property type="nucleotide sequence ID" value="NZ_DS483500.1"/>
</dbReference>
<proteinExistence type="predicted"/>
<comment type="caution">
    <text evidence="2">The sequence shown here is derived from an EMBL/GenBank/DDBJ whole genome shotgun (WGS) entry which is preliminary data.</text>
</comment>
<feature type="region of interest" description="Disordered" evidence="1">
    <location>
        <begin position="1"/>
        <end position="20"/>
    </location>
</feature>